<dbReference type="EMBL" id="JANBVN010000003">
    <property type="protein sequence ID" value="KAJ9165489.1"/>
    <property type="molecule type" value="Genomic_DNA"/>
</dbReference>
<proteinExistence type="predicted"/>
<feature type="compositionally biased region" description="Polar residues" evidence="1">
    <location>
        <begin position="129"/>
        <end position="146"/>
    </location>
</feature>
<evidence type="ECO:0000313" key="2">
    <source>
        <dbReference type="EMBL" id="KAJ9165489.1"/>
    </source>
</evidence>
<comment type="caution">
    <text evidence="2">The sequence shown here is derived from an EMBL/GenBank/DDBJ whole genome shotgun (WGS) entry which is preliminary data.</text>
</comment>
<feature type="compositionally biased region" description="Polar residues" evidence="1">
    <location>
        <begin position="388"/>
        <end position="399"/>
    </location>
</feature>
<feature type="compositionally biased region" description="Low complexity" evidence="1">
    <location>
        <begin position="149"/>
        <end position="160"/>
    </location>
</feature>
<feature type="compositionally biased region" description="Polar residues" evidence="1">
    <location>
        <begin position="453"/>
        <end position="468"/>
    </location>
</feature>
<accession>A0AA38SEI3</accession>
<feature type="region of interest" description="Disordered" evidence="1">
    <location>
        <begin position="1"/>
        <end position="526"/>
    </location>
</feature>
<gene>
    <name evidence="2" type="ORF">NKR19_g404</name>
</gene>
<name>A0AA38SEI3_9PEZI</name>
<dbReference type="Proteomes" id="UP001174691">
    <property type="component" value="Unassembled WGS sequence"/>
</dbReference>
<dbReference type="AlphaFoldDB" id="A0AA38SEI3"/>
<keyword evidence="3" id="KW-1185">Reference proteome</keyword>
<organism evidence="2 3">
    <name type="scientific">Coniochaeta hoffmannii</name>
    <dbReference type="NCBI Taxonomy" id="91930"/>
    <lineage>
        <taxon>Eukaryota</taxon>
        <taxon>Fungi</taxon>
        <taxon>Dikarya</taxon>
        <taxon>Ascomycota</taxon>
        <taxon>Pezizomycotina</taxon>
        <taxon>Sordariomycetes</taxon>
        <taxon>Sordariomycetidae</taxon>
        <taxon>Coniochaetales</taxon>
        <taxon>Coniochaetaceae</taxon>
        <taxon>Coniochaeta</taxon>
    </lineage>
</organism>
<reference evidence="2" key="1">
    <citation type="submission" date="2022-07" db="EMBL/GenBank/DDBJ databases">
        <title>Fungi with potential for degradation of polypropylene.</title>
        <authorList>
            <person name="Gostincar C."/>
        </authorList>
    </citation>
    <scope>NUCLEOTIDE SEQUENCE</scope>
    <source>
        <strain evidence="2">EXF-13287</strain>
    </source>
</reference>
<evidence type="ECO:0000256" key="1">
    <source>
        <dbReference type="SAM" id="MobiDB-lite"/>
    </source>
</evidence>
<feature type="compositionally biased region" description="Low complexity" evidence="1">
    <location>
        <begin position="422"/>
        <end position="433"/>
    </location>
</feature>
<feature type="compositionally biased region" description="Polar residues" evidence="1">
    <location>
        <begin position="187"/>
        <end position="209"/>
    </location>
</feature>
<feature type="compositionally biased region" description="Polar residues" evidence="1">
    <location>
        <begin position="479"/>
        <end position="502"/>
    </location>
</feature>
<feature type="compositionally biased region" description="Low complexity" evidence="1">
    <location>
        <begin position="63"/>
        <end position="82"/>
    </location>
</feature>
<feature type="compositionally biased region" description="Low complexity" evidence="1">
    <location>
        <begin position="308"/>
        <end position="319"/>
    </location>
</feature>
<protein>
    <submittedName>
        <fullName evidence="2">Uncharacterized protein</fullName>
    </submittedName>
</protein>
<feature type="compositionally biased region" description="Polar residues" evidence="1">
    <location>
        <begin position="226"/>
        <end position="250"/>
    </location>
</feature>
<evidence type="ECO:0000313" key="3">
    <source>
        <dbReference type="Proteomes" id="UP001174691"/>
    </source>
</evidence>
<feature type="compositionally biased region" description="Low complexity" evidence="1">
    <location>
        <begin position="273"/>
        <end position="287"/>
    </location>
</feature>
<sequence>METPTLPTPKTGKSRFSKALPAPPSFLKALKGLPSSPQPSKTHLPPARKPLPPVSGGLPTLPPKESSLSPTSPSSTMAKPLDSPLPPVPLSSTKPSAPLPSIPRRPVVAGSPGLSSADDSPLSSLLSAYTDSNRSSDSTHLSSQDGVTAASSAQGSYQASPKLDSSPFTAAASSPKLDELFFAPLSIQPTGDNGTRNPEQSGRTQQTAESDSKQLPLPPFKDFDVGTQSQPTAGNSHPPVLTQTASQPSPQIWRRRSLKAEKNLAVTELKLVSSNGSTTSTSTSSVPAPQPPPKEPSPTSLQPHDPKSSAGASAPSRSPLPTPHAAFPGRNIRPVGSRQQLVEDGPDSMGQEASRLKNTLKKADRSESGAARQQNSPSPPRRASPPNGTSHSKNTSISSPVRLPTPEYDTDDFRGPIVGTIVSPVSPASSPELPSEPRPQRLVQETKDVRPVESSNNLAPKTSPQGLSVRSPVGLPSSPAASRTGPTPSQSQFPARTTSKAPVSSPVDEQKPASVSTPLQKGRTVSEVGSIETIKAPRQEQFLPAVGIKQTREEGQEDDTTDHPGAKRFPRAWKPEVPKDTVFQAPPISEKHHRCMMRHRIMHEVRNTHYPLACQACSLKDVSWRYVCSCCNLRICKSCRVCLRKQNGDLRALLQHTDSVIVEQSTELEFDHEEAAIQSGKASAAQQKAAP</sequence>
<feature type="region of interest" description="Disordered" evidence="1">
    <location>
        <begin position="550"/>
        <end position="573"/>
    </location>
</feature>
<feature type="compositionally biased region" description="Low complexity" evidence="1">
    <location>
        <begin position="109"/>
        <end position="127"/>
    </location>
</feature>